<dbReference type="AlphaFoldDB" id="A0A0U2Z7Y7"/>
<evidence type="ECO:0000256" key="1">
    <source>
        <dbReference type="ARBA" id="ARBA00004236"/>
    </source>
</evidence>
<evidence type="ECO:0000256" key="8">
    <source>
        <dbReference type="SAM" id="SignalP"/>
    </source>
</evidence>
<comment type="subcellular location">
    <subcellularLocation>
        <location evidence="1">Cell membrane</location>
    </subcellularLocation>
</comment>
<evidence type="ECO:0000256" key="5">
    <source>
        <dbReference type="ARBA" id="ARBA00023136"/>
    </source>
</evidence>
<keyword evidence="3 7" id="KW-0812">Transmembrane</keyword>
<evidence type="ECO:0000313" key="10">
    <source>
        <dbReference type="Proteomes" id="UP000067683"/>
    </source>
</evidence>
<sequence>MNYRQWILLLITLAALWFAAPAMASADTGNVADWLKEDPASETEPAEAEAVPEIEEKSFAAIIGQLIFYTLLIAGLIYGLIKFLAMRQKGVQSQRAVQLMGGSPLGQNKSLQLVKVGGQFYLIGVGNEVTLIKEFSGEAEIAALEQDLDQQRPAASALFGNGGKAKAPFTNFEQYFARSLDKQKERRLSFGEKRTDDGEDQR</sequence>
<evidence type="ECO:0000256" key="3">
    <source>
        <dbReference type="ARBA" id="ARBA00022692"/>
    </source>
</evidence>
<proteinExistence type="predicted"/>
<feature type="signal peptide" evidence="8">
    <location>
        <begin position="1"/>
        <end position="24"/>
    </location>
</feature>
<reference evidence="9" key="1">
    <citation type="submission" date="2016-01" db="EMBL/GenBank/DDBJ databases">
        <title>Complete genome of Planococcus rifietoensis type strain M8.</title>
        <authorList>
            <person name="See-Too W.S."/>
        </authorList>
    </citation>
    <scope>NUCLEOTIDE SEQUENCE [LARGE SCALE GENOMIC DNA]</scope>
    <source>
        <strain evidence="9">M8</strain>
    </source>
</reference>
<evidence type="ECO:0008006" key="11">
    <source>
        <dbReference type="Google" id="ProtNLM"/>
    </source>
</evidence>
<evidence type="ECO:0000256" key="7">
    <source>
        <dbReference type="SAM" id="Phobius"/>
    </source>
</evidence>
<gene>
    <name evidence="9" type="ORF">AUC31_09075</name>
</gene>
<keyword evidence="8" id="KW-0732">Signal</keyword>
<organism evidence="9 10">
    <name type="scientific">Planococcus rifietoensis</name>
    <dbReference type="NCBI Taxonomy" id="200991"/>
    <lineage>
        <taxon>Bacteria</taxon>
        <taxon>Bacillati</taxon>
        <taxon>Bacillota</taxon>
        <taxon>Bacilli</taxon>
        <taxon>Bacillales</taxon>
        <taxon>Caryophanaceae</taxon>
        <taxon>Planococcus</taxon>
    </lineage>
</organism>
<feature type="region of interest" description="Disordered" evidence="6">
    <location>
        <begin position="183"/>
        <end position="202"/>
    </location>
</feature>
<dbReference type="InterPro" id="IPR022781">
    <property type="entry name" value="Flagellar_biosynth_FliO"/>
</dbReference>
<keyword evidence="10" id="KW-1185">Reference proteome</keyword>
<dbReference type="Pfam" id="PF04347">
    <property type="entry name" value="FliO"/>
    <property type="match status" value="1"/>
</dbReference>
<dbReference type="Proteomes" id="UP000067683">
    <property type="component" value="Chromosome"/>
</dbReference>
<feature type="transmembrane region" description="Helical" evidence="7">
    <location>
        <begin position="59"/>
        <end position="81"/>
    </location>
</feature>
<name>A0A0U2Z7Y7_9BACL</name>
<evidence type="ECO:0000256" key="2">
    <source>
        <dbReference type="ARBA" id="ARBA00022475"/>
    </source>
</evidence>
<dbReference type="GO" id="GO:0044781">
    <property type="term" value="P:bacterial-type flagellum organization"/>
    <property type="evidence" value="ECO:0007669"/>
    <property type="project" value="InterPro"/>
</dbReference>
<protein>
    <recommendedName>
        <fullName evidence="11">Flagellar protein</fullName>
    </recommendedName>
</protein>
<keyword evidence="4 7" id="KW-1133">Transmembrane helix</keyword>
<accession>A0A0U2Z7Y7</accession>
<dbReference type="RefSeq" id="WP_058382071.1">
    <property type="nucleotide sequence ID" value="NZ_CP013659.2"/>
</dbReference>
<evidence type="ECO:0000256" key="6">
    <source>
        <dbReference type="SAM" id="MobiDB-lite"/>
    </source>
</evidence>
<evidence type="ECO:0000313" key="9">
    <source>
        <dbReference type="EMBL" id="ALS75364.1"/>
    </source>
</evidence>
<feature type="chain" id="PRO_5038903819" description="Flagellar protein" evidence="8">
    <location>
        <begin position="25"/>
        <end position="202"/>
    </location>
</feature>
<dbReference type="STRING" id="200991.AUC31_09075"/>
<keyword evidence="2" id="KW-1003">Cell membrane</keyword>
<evidence type="ECO:0000256" key="4">
    <source>
        <dbReference type="ARBA" id="ARBA00022989"/>
    </source>
</evidence>
<keyword evidence="5 7" id="KW-0472">Membrane</keyword>
<dbReference type="EMBL" id="CP013659">
    <property type="protein sequence ID" value="ALS75364.1"/>
    <property type="molecule type" value="Genomic_DNA"/>
</dbReference>
<dbReference type="GO" id="GO:0016020">
    <property type="term" value="C:membrane"/>
    <property type="evidence" value="ECO:0007669"/>
    <property type="project" value="InterPro"/>
</dbReference>
<dbReference type="KEGG" id="prt:AUC31_09075"/>